<dbReference type="GO" id="GO:0008234">
    <property type="term" value="F:cysteine-type peptidase activity"/>
    <property type="evidence" value="ECO:0007669"/>
    <property type="project" value="InterPro"/>
</dbReference>
<keyword evidence="3" id="KW-0378">Hydrolase</keyword>
<dbReference type="AlphaFoldDB" id="A0A8T0WH46"/>
<dbReference type="Gene3D" id="3.40.395.10">
    <property type="entry name" value="Adenoviral Proteinase, Chain A"/>
    <property type="match status" value="1"/>
</dbReference>
<accession>A0A8T0WH46</accession>
<dbReference type="PANTHER" id="PTHR34835:SF60">
    <property type="entry name" value="OS10G0490300 PROTEIN"/>
    <property type="match status" value="1"/>
</dbReference>
<feature type="domain" description="Ubiquitin-like protease family profile" evidence="4">
    <location>
        <begin position="760"/>
        <end position="894"/>
    </location>
</feature>
<gene>
    <name evidence="5" type="ORF">PVAP13_1NG073200</name>
</gene>
<dbReference type="SUPFAM" id="SSF54001">
    <property type="entry name" value="Cysteine proteinases"/>
    <property type="match status" value="1"/>
</dbReference>
<keyword evidence="6" id="KW-1185">Reference proteome</keyword>
<comment type="similarity">
    <text evidence="1">Belongs to the peptidase C48 family.</text>
</comment>
<reference evidence="5" key="1">
    <citation type="submission" date="2020-05" db="EMBL/GenBank/DDBJ databases">
        <title>WGS assembly of Panicum virgatum.</title>
        <authorList>
            <person name="Lovell J.T."/>
            <person name="Jenkins J."/>
            <person name="Shu S."/>
            <person name="Juenger T.E."/>
            <person name="Schmutz J."/>
        </authorList>
    </citation>
    <scope>NUCLEOTIDE SEQUENCE</scope>
    <source>
        <strain evidence="5">AP13</strain>
    </source>
</reference>
<dbReference type="PANTHER" id="PTHR34835">
    <property type="entry name" value="OS07G0283600 PROTEIN-RELATED"/>
    <property type="match status" value="1"/>
</dbReference>
<dbReference type="InterPro" id="IPR038765">
    <property type="entry name" value="Papain-like_cys_pep_sf"/>
</dbReference>
<protein>
    <recommendedName>
        <fullName evidence="4">Ubiquitin-like protease family profile domain-containing protein</fullName>
    </recommendedName>
</protein>
<evidence type="ECO:0000256" key="3">
    <source>
        <dbReference type="ARBA" id="ARBA00022801"/>
    </source>
</evidence>
<dbReference type="InterPro" id="IPR003653">
    <property type="entry name" value="Peptidase_C48_C"/>
</dbReference>
<evidence type="ECO:0000313" key="6">
    <source>
        <dbReference type="Proteomes" id="UP000823388"/>
    </source>
</evidence>
<comment type="caution">
    <text evidence="5">The sequence shown here is derived from an EMBL/GenBank/DDBJ whole genome shotgun (WGS) entry which is preliminary data.</text>
</comment>
<dbReference type="Pfam" id="PF02902">
    <property type="entry name" value="Peptidase_C48"/>
    <property type="match status" value="1"/>
</dbReference>
<evidence type="ECO:0000259" key="4">
    <source>
        <dbReference type="Pfam" id="PF02902"/>
    </source>
</evidence>
<name>A0A8T0WH46_PANVG</name>
<dbReference type="Proteomes" id="UP000823388">
    <property type="component" value="Chromosome 1N"/>
</dbReference>
<keyword evidence="2" id="KW-0645">Protease</keyword>
<organism evidence="5 6">
    <name type="scientific">Panicum virgatum</name>
    <name type="common">Blackwell switchgrass</name>
    <dbReference type="NCBI Taxonomy" id="38727"/>
    <lineage>
        <taxon>Eukaryota</taxon>
        <taxon>Viridiplantae</taxon>
        <taxon>Streptophyta</taxon>
        <taxon>Embryophyta</taxon>
        <taxon>Tracheophyta</taxon>
        <taxon>Spermatophyta</taxon>
        <taxon>Magnoliopsida</taxon>
        <taxon>Liliopsida</taxon>
        <taxon>Poales</taxon>
        <taxon>Poaceae</taxon>
        <taxon>PACMAD clade</taxon>
        <taxon>Panicoideae</taxon>
        <taxon>Panicodae</taxon>
        <taxon>Paniceae</taxon>
        <taxon>Panicinae</taxon>
        <taxon>Panicum</taxon>
        <taxon>Panicum sect. Hiantes</taxon>
    </lineage>
</organism>
<proteinExistence type="inferred from homology"/>
<evidence type="ECO:0000256" key="2">
    <source>
        <dbReference type="ARBA" id="ARBA00022670"/>
    </source>
</evidence>
<evidence type="ECO:0000256" key="1">
    <source>
        <dbReference type="ARBA" id="ARBA00005234"/>
    </source>
</evidence>
<dbReference type="EMBL" id="CM029038">
    <property type="protein sequence ID" value="KAG2648911.1"/>
    <property type="molecule type" value="Genomic_DNA"/>
</dbReference>
<sequence>MCLSIFLFFHVQQYERLKELKRKLKLSVTLENNKSKPDHKPKDAFTRFSVTAFSSILDSLNPRQREVIESYGFGSLLNFDKCFVPNKFAKWVANVVDYKSGDIVVDGKIISLTKESVHYVLGIPLGGDPFPSDTVCGKEFVLNKFQKSSIPPVTFFSNKLVKEGGTLSDEDLFVCFIIVALSSFLCANSSSTPSPKYFGIFGDIKRVKEFDWCGYVLDWLLDGVKLFKKSKPSRVKDNRTLAGCLYYLAVMYLDFVDFGPRRLPNTLPRICVWKGNMLKTYSDLDLKPNGSYGFRPVLDFSDTCYSKNLHLHDTSSQHVALNVEFRDKLDSVSRNKLPIVLKNDICKAIENHCFNSGLRLDLDVTALASLPEHLVVMFSKLLRHASNIDHRSKELVLDVMKIIGDADGSYDRNVAHDISTNVTPSAADNKDSPAGHQNIDHPGNNTFFPTHISFCSFPGDTPAFDHSAGNSFGYSHDFGAQATPLRKIQGHIIIITHTMTWFHLALTTIPQWKPFGDITNVDAIAAEHTPKSPPSSRSRDNPTDVIMLQDDVEFVPDSYSPEPCPVNRRSIVQKDSPDIEVLGQTSFSQSALQMARQSDLIYNKRFRMSDAPRSSLSMLPTYHQRDSSTGGKMPVHGPRRVVKPGFLFNGDFEIAKPKITVSKSEMKNYQAICNLATSEYSNEDVVSIGKVCCTFWSLGESLKPGGTVNPFVISAFCYGLYIKPNAPPDVSKSHYFFANTGENLLKDIDEANQEVLARSFKRSSRSRPLNYCNNLFFPIFFNEHWFVFVVDIKDRKFVFLDSLYQKDHEFHEIVRDRLITSFQVHWDNYVQVDMGFGKYELLYPDVPHQPLENSFDSGIYTMMFLEHWKSPRTVMRNIFDSSDINIIRVKFANDLLFLPGNSGNKNRVIEYSN</sequence>
<evidence type="ECO:0000313" key="5">
    <source>
        <dbReference type="EMBL" id="KAG2648911.1"/>
    </source>
</evidence>
<dbReference type="GO" id="GO:0006508">
    <property type="term" value="P:proteolysis"/>
    <property type="evidence" value="ECO:0007669"/>
    <property type="project" value="UniProtKB-KW"/>
</dbReference>